<dbReference type="Gene3D" id="1.10.275.20">
    <property type="entry name" value="Choline/Carnitine o-acyltransferase"/>
    <property type="match status" value="1"/>
</dbReference>
<dbReference type="Proteomes" id="UP000035642">
    <property type="component" value="Unassembled WGS sequence"/>
</dbReference>
<evidence type="ECO:0000259" key="10">
    <source>
        <dbReference type="Pfam" id="PF04695"/>
    </source>
</evidence>
<evidence type="ECO:0000256" key="5">
    <source>
        <dbReference type="ARBA" id="ARBA00022832"/>
    </source>
</evidence>
<dbReference type="GO" id="GO:0004095">
    <property type="term" value="F:carnitine O-palmitoyltransferase activity"/>
    <property type="evidence" value="ECO:0007669"/>
    <property type="project" value="TreeGrafter"/>
</dbReference>
<dbReference type="Pfam" id="PF04695">
    <property type="entry name" value="Pex14_N"/>
    <property type="match status" value="1"/>
</dbReference>
<evidence type="ECO:0000256" key="3">
    <source>
        <dbReference type="ARBA" id="ARBA00022448"/>
    </source>
</evidence>
<evidence type="ECO:0000256" key="8">
    <source>
        <dbReference type="ARBA" id="ARBA00048999"/>
    </source>
</evidence>
<dbReference type="Gene3D" id="1.10.10.10">
    <property type="entry name" value="Winged helix-like DNA-binding domain superfamily/Winged helix DNA-binding domain"/>
    <property type="match status" value="1"/>
</dbReference>
<dbReference type="PANTHER" id="PTHR22589">
    <property type="entry name" value="CARNITINE O-ACYLTRANSFERASE"/>
    <property type="match status" value="1"/>
</dbReference>
<dbReference type="InterPro" id="IPR039551">
    <property type="entry name" value="Cho/carn_acyl_trans"/>
</dbReference>
<evidence type="ECO:0000256" key="6">
    <source>
        <dbReference type="ARBA" id="ARBA00023098"/>
    </source>
</evidence>
<feature type="domain" description="Choline/carnitine acyltransferase" evidence="9">
    <location>
        <begin position="49"/>
        <end position="361"/>
    </location>
</feature>
<dbReference type="WBParaSite" id="ACAC_0000826701-mRNA-1">
    <property type="protein sequence ID" value="ACAC_0000826701-mRNA-1"/>
    <property type="gene ID" value="ACAC_0000826701"/>
</dbReference>
<dbReference type="Gene3D" id="3.30.559.70">
    <property type="entry name" value="Choline/Carnitine o-acyltransferase, domain 2"/>
    <property type="match status" value="1"/>
</dbReference>
<dbReference type="InterPro" id="IPR042572">
    <property type="entry name" value="Carn_acyl_trans_N"/>
</dbReference>
<name>A0A0K0DCH1_ANGCA</name>
<evidence type="ECO:0000256" key="7">
    <source>
        <dbReference type="ARBA" id="ARBA00023315"/>
    </source>
</evidence>
<dbReference type="STRING" id="6313.A0A0K0DCH1"/>
<dbReference type="AlphaFoldDB" id="A0A0K0DCH1"/>
<dbReference type="InterPro" id="IPR023213">
    <property type="entry name" value="CAT-like_dom_sf"/>
</dbReference>
<dbReference type="Gene3D" id="1.20.1280.180">
    <property type="match status" value="1"/>
</dbReference>
<comment type="similarity">
    <text evidence="2">Belongs to the carnitine/choline acetyltransferase family.</text>
</comment>
<dbReference type="PANTHER" id="PTHR22589:SF16">
    <property type="entry name" value="CARNITINE O-PALMITOYLTRANSFERASE 2, MITOCHONDRIAL"/>
    <property type="match status" value="1"/>
</dbReference>
<evidence type="ECO:0000313" key="11">
    <source>
        <dbReference type="Proteomes" id="UP000035642"/>
    </source>
</evidence>
<dbReference type="Gene3D" id="3.30.559.10">
    <property type="entry name" value="Chloramphenicol acetyltransferase-like domain"/>
    <property type="match status" value="2"/>
</dbReference>
<evidence type="ECO:0000313" key="12">
    <source>
        <dbReference type="WBParaSite" id="ACAC_0000826701-mRNA-1"/>
    </source>
</evidence>
<proteinExistence type="inferred from homology"/>
<keyword evidence="6" id="KW-0443">Lipid metabolism</keyword>
<keyword evidence="5" id="KW-0276">Fatty acid metabolism</keyword>
<sequence>MFRPGSKWLKTCHSSSNYRCVNTLVGDEYQFLQRSAIPTYHFQKSLRRLPIPKLSDSCNRFLKSAKVVLSDSDYGRTQEAVRKFEANEGPELQSALLEYDRNHKDTSYICEPWFDIYLRSRLPCPVNFNPFMMYAPDPVAKFNHQLSRSTNFAVSFARFRRALDKNILAPEVFHLNSKKSDTKLFRNVCRALPPSLSWFGAVMFKAFPLDMSQYKSLFNGTRIPKHDRDVLYRDSTQKHFMVLYRGRVYVVDIFDDNGDILPASDVHNSLSHILRNGKQQESDKCVGSLTTLGRDVWASVREEMLEAGNADKLRLIDGALFTLCLDDLKSHDPIRLVQSLLVGDDGSNRWFDKCFQLIVDGKDTNTHHFVTPDNEPQPANPAMVKEIGQLNFLLYCNLISIISMAFYSLYNQTVPTYESCSTAAFLKGRTECMRSATAATKEATLAILGGGATNVEQLLLNCSTVHGQMVKEASMGFGPVVEDGFGIGYNVSSSRMGAVISSYKKHRDAKEFGEALLKTLDTLHENRPDMVEAARKFMLTPKVRDTSYGEQRVFLLSKGVTESEIAEARSCVLQEGGVYSAGTIQYEGQMNAQSSLIVKVLFRFMSIVQTASIFGCVSYAGYRFLRSFILPRFFNIPDPGTEELRQLQVQVNELQNSIKFVLDSISQSTSVLLSQQQEVNRALLTVAQRDTDISRVEDGISTIKSLLLSHNNFAPILAPSAKTAELPRWQQAESSSALTASSGYSTPPANGVEAIEELCYDKEVAEVHN</sequence>
<evidence type="ECO:0000259" key="9">
    <source>
        <dbReference type="Pfam" id="PF00755"/>
    </source>
</evidence>
<evidence type="ECO:0000256" key="4">
    <source>
        <dbReference type="ARBA" id="ARBA00022679"/>
    </source>
</evidence>
<keyword evidence="11" id="KW-1185">Reference proteome</keyword>
<keyword evidence="4" id="KW-0808">Transferase</keyword>
<evidence type="ECO:0000256" key="1">
    <source>
        <dbReference type="ARBA" id="ARBA00005005"/>
    </source>
</evidence>
<organism evidence="11 12">
    <name type="scientific">Angiostrongylus cantonensis</name>
    <name type="common">Rat lungworm</name>
    <dbReference type="NCBI Taxonomy" id="6313"/>
    <lineage>
        <taxon>Eukaryota</taxon>
        <taxon>Metazoa</taxon>
        <taxon>Ecdysozoa</taxon>
        <taxon>Nematoda</taxon>
        <taxon>Chromadorea</taxon>
        <taxon>Rhabditida</taxon>
        <taxon>Rhabditina</taxon>
        <taxon>Rhabditomorpha</taxon>
        <taxon>Strongyloidea</taxon>
        <taxon>Metastrongylidae</taxon>
        <taxon>Angiostrongylus</taxon>
    </lineage>
</organism>
<accession>A0A0K0DCH1</accession>
<keyword evidence="7" id="KW-0012">Acyltransferase</keyword>
<keyword evidence="3" id="KW-0813">Transport</keyword>
<reference evidence="11" key="1">
    <citation type="submission" date="2012-09" db="EMBL/GenBank/DDBJ databases">
        <authorList>
            <person name="Martin A.A."/>
        </authorList>
    </citation>
    <scope>NUCLEOTIDE SEQUENCE</scope>
</reference>
<feature type="domain" description="Peroxisome membrane anchor protein Pex14p N-terminal" evidence="10">
    <location>
        <begin position="527"/>
        <end position="568"/>
    </location>
</feature>
<dbReference type="InterPro" id="IPR000542">
    <property type="entry name" value="Carn_acyl_trans"/>
</dbReference>
<dbReference type="InterPro" id="IPR042231">
    <property type="entry name" value="Cho/carn_acyl_trans_2"/>
</dbReference>
<dbReference type="FunFam" id="1.10.275.20:FF:000001">
    <property type="entry name" value="carnitine O-palmitoyltransferase 2, mitochondrial"/>
    <property type="match status" value="1"/>
</dbReference>
<comment type="pathway">
    <text evidence="1">Lipid metabolism; fatty acid beta-oxidation.</text>
</comment>
<protein>
    <submittedName>
        <fullName evidence="12">Carn_acyltransf domain-containing protein</fullName>
    </submittedName>
</protein>
<dbReference type="Pfam" id="PF00755">
    <property type="entry name" value="Carn_acyltransf"/>
    <property type="match status" value="2"/>
</dbReference>
<dbReference type="InterPro" id="IPR036388">
    <property type="entry name" value="WH-like_DNA-bd_sf"/>
</dbReference>
<dbReference type="SUPFAM" id="SSF52777">
    <property type="entry name" value="CoA-dependent acyltransferases"/>
    <property type="match status" value="2"/>
</dbReference>
<dbReference type="GO" id="GO:0006635">
    <property type="term" value="P:fatty acid beta-oxidation"/>
    <property type="evidence" value="ECO:0007669"/>
    <property type="project" value="UniProtKB-UniPathway"/>
</dbReference>
<comment type="catalytic activity">
    <reaction evidence="8">
        <text>4,8-dimethylnonanoyl-CoA + (R)-carnitine = O-4,8-dimethylnonanoyl-(R)-carnitine + CoA</text>
        <dbReference type="Rhea" id="RHEA:44860"/>
        <dbReference type="ChEBI" id="CHEBI:16347"/>
        <dbReference type="ChEBI" id="CHEBI:57287"/>
        <dbReference type="ChEBI" id="CHEBI:77061"/>
        <dbReference type="ChEBI" id="CHEBI:84654"/>
    </reaction>
</comment>
<dbReference type="InterPro" id="IPR006785">
    <property type="entry name" value="Pex14_N"/>
</dbReference>
<evidence type="ECO:0000256" key="2">
    <source>
        <dbReference type="ARBA" id="ARBA00005232"/>
    </source>
</evidence>
<reference evidence="12" key="2">
    <citation type="submission" date="2016-03" db="UniProtKB">
        <authorList>
            <consortium name="WormBaseParasite"/>
        </authorList>
    </citation>
    <scope>IDENTIFICATION</scope>
</reference>
<feature type="domain" description="Choline/carnitine acyltransferase" evidence="9">
    <location>
        <begin position="402"/>
        <end position="478"/>
    </location>
</feature>
<dbReference type="GO" id="GO:0005739">
    <property type="term" value="C:mitochondrion"/>
    <property type="evidence" value="ECO:0007669"/>
    <property type="project" value="TreeGrafter"/>
</dbReference>
<dbReference type="UniPathway" id="UPA00659"/>